<proteinExistence type="predicted"/>
<evidence type="ECO:0000313" key="1">
    <source>
        <dbReference type="EMBL" id="STY90322.1"/>
    </source>
</evidence>
<accession>A0A378PUA4</accession>
<dbReference type="SUPFAM" id="SSF88723">
    <property type="entry name" value="PIN domain-like"/>
    <property type="match status" value="1"/>
</dbReference>
<name>A0A378PUA4_MORBO</name>
<dbReference type="RefSeq" id="WP_220271821.1">
    <property type="nucleotide sequence ID" value="NZ_UGPZ01000002.1"/>
</dbReference>
<evidence type="ECO:0008006" key="3">
    <source>
        <dbReference type="Google" id="ProtNLM"/>
    </source>
</evidence>
<dbReference type="Proteomes" id="UP000254133">
    <property type="component" value="Unassembled WGS sequence"/>
</dbReference>
<evidence type="ECO:0000313" key="2">
    <source>
        <dbReference type="Proteomes" id="UP000254133"/>
    </source>
</evidence>
<dbReference type="AlphaFoldDB" id="A0A378PUA4"/>
<gene>
    <name evidence="1" type="ORF">NCTC9426_00337</name>
</gene>
<protein>
    <recommendedName>
        <fullName evidence="3">PIN domain-containing protein</fullName>
    </recommendedName>
</protein>
<organism evidence="1 2">
    <name type="scientific">Moraxella bovis</name>
    <dbReference type="NCBI Taxonomy" id="476"/>
    <lineage>
        <taxon>Bacteria</taxon>
        <taxon>Pseudomonadati</taxon>
        <taxon>Pseudomonadota</taxon>
        <taxon>Gammaproteobacteria</taxon>
        <taxon>Moraxellales</taxon>
        <taxon>Moraxellaceae</taxon>
        <taxon>Moraxella</taxon>
    </lineage>
</organism>
<reference evidence="1 2" key="1">
    <citation type="submission" date="2018-06" db="EMBL/GenBank/DDBJ databases">
        <authorList>
            <consortium name="Pathogen Informatics"/>
            <person name="Doyle S."/>
        </authorList>
    </citation>
    <scope>NUCLEOTIDE SEQUENCE [LARGE SCALE GENOMIC DNA]</scope>
    <source>
        <strain evidence="1 2">NCTC9426</strain>
    </source>
</reference>
<dbReference type="InterPro" id="IPR029060">
    <property type="entry name" value="PIN-like_dom_sf"/>
</dbReference>
<dbReference type="EMBL" id="UGPZ01000002">
    <property type="protein sequence ID" value="STY90322.1"/>
    <property type="molecule type" value="Genomic_DNA"/>
</dbReference>
<sequence>MRVYLDNCMFNRPFDNQSNLRVSLETQEKLHIQSLVYQGQLELIWSYILDFENSFNPYMERKLAISKWQKLSVIDIEESQELLAHAHFFQSLGIKSKDTLHVSCAVMGGADCFLTTDDKFLKKLAMQDKIKSCNPLYFLGFLDEN</sequence>